<gene>
    <name evidence="1" type="ORF">P9A14_02565</name>
</gene>
<name>A0AAX3T877_9ACTN</name>
<evidence type="ECO:0000313" key="2">
    <source>
        <dbReference type="Proteomes" id="UP001213504"/>
    </source>
</evidence>
<proteinExistence type="predicted"/>
<protein>
    <submittedName>
        <fullName evidence="1">Uncharacterized protein</fullName>
    </submittedName>
</protein>
<sequence>MNRTEWIDRLCNALDAFEDNAFTTEQIAAITVTLETMMGVDDQRQAAPVLTLVRGDAS</sequence>
<organism evidence="1 2">
    <name type="scientific">Gordonia hongkongensis</name>
    <dbReference type="NCBI Taxonomy" id="1701090"/>
    <lineage>
        <taxon>Bacteria</taxon>
        <taxon>Bacillati</taxon>
        <taxon>Actinomycetota</taxon>
        <taxon>Actinomycetes</taxon>
        <taxon>Mycobacteriales</taxon>
        <taxon>Gordoniaceae</taxon>
        <taxon>Gordonia</taxon>
    </lineage>
</organism>
<evidence type="ECO:0000313" key="1">
    <source>
        <dbReference type="EMBL" id="WFP25427.1"/>
    </source>
</evidence>
<accession>A0AAX3T877</accession>
<dbReference type="RefSeq" id="WP_165630671.1">
    <property type="nucleotide sequence ID" value="NZ_CP121270.1"/>
</dbReference>
<dbReference type="EMBL" id="CP121270">
    <property type="protein sequence ID" value="WFP25427.1"/>
    <property type="molecule type" value="Genomic_DNA"/>
</dbReference>
<reference evidence="1" key="1">
    <citation type="submission" date="2023-04" db="EMBL/GenBank/DDBJ databases">
        <title>Complete genome sequence of a phthalic acid esters degrading bacterial strain.</title>
        <authorList>
            <person name="Weng L."/>
            <person name="Jia Y."/>
            <person name="Ren L."/>
        </authorList>
    </citation>
    <scope>NUCLEOTIDE SEQUENCE</scope>
    <source>
        <strain evidence="1">RL-LY01</strain>
    </source>
</reference>
<dbReference type="Proteomes" id="UP001213504">
    <property type="component" value="Chromosome"/>
</dbReference>
<dbReference type="AlphaFoldDB" id="A0AAX3T877"/>